<keyword evidence="1" id="KW-0812">Transmembrane</keyword>
<dbReference type="NCBIfam" id="TIGR04057">
    <property type="entry name" value="SusC_RagA_signa"/>
    <property type="match status" value="1"/>
</dbReference>
<dbReference type="InterPro" id="IPR023996">
    <property type="entry name" value="TonB-dep_OMP_SusC/RagA"/>
</dbReference>
<keyword evidence="1" id="KW-0998">Cell outer membrane</keyword>
<dbReference type="PROSITE" id="PS00018">
    <property type="entry name" value="EF_HAND_1"/>
    <property type="match status" value="1"/>
</dbReference>
<feature type="domain" description="TonB-dependent receptor plug" evidence="2">
    <location>
        <begin position="145"/>
        <end position="253"/>
    </location>
</feature>
<dbReference type="InterPro" id="IPR008969">
    <property type="entry name" value="CarboxyPept-like_regulatory"/>
</dbReference>
<dbReference type="EMBL" id="CP139960">
    <property type="protein sequence ID" value="WQD38598.1"/>
    <property type="molecule type" value="Genomic_DNA"/>
</dbReference>
<comment type="subcellular location">
    <subcellularLocation>
        <location evidence="1">Cell outer membrane</location>
        <topology evidence="1">Multi-pass membrane protein</topology>
    </subcellularLocation>
</comment>
<dbReference type="InterPro" id="IPR018247">
    <property type="entry name" value="EF_Hand_1_Ca_BS"/>
</dbReference>
<dbReference type="Gene3D" id="2.60.40.1120">
    <property type="entry name" value="Carboxypeptidase-like, regulatory domain"/>
    <property type="match status" value="1"/>
</dbReference>
<organism evidence="3 4">
    <name type="scientific">Niabella yanshanensis</name>
    <dbReference type="NCBI Taxonomy" id="577386"/>
    <lineage>
        <taxon>Bacteria</taxon>
        <taxon>Pseudomonadati</taxon>
        <taxon>Bacteroidota</taxon>
        <taxon>Chitinophagia</taxon>
        <taxon>Chitinophagales</taxon>
        <taxon>Chitinophagaceae</taxon>
        <taxon>Niabella</taxon>
    </lineage>
</organism>
<name>A0ABZ0W5M8_9BACT</name>
<keyword evidence="1" id="KW-0472">Membrane</keyword>
<dbReference type="InterPro" id="IPR012910">
    <property type="entry name" value="Plug_dom"/>
</dbReference>
<evidence type="ECO:0000313" key="3">
    <source>
        <dbReference type="EMBL" id="WQD38598.1"/>
    </source>
</evidence>
<evidence type="ECO:0000256" key="1">
    <source>
        <dbReference type="PROSITE-ProRule" id="PRU01360"/>
    </source>
</evidence>
<proteinExistence type="inferred from homology"/>
<dbReference type="SUPFAM" id="SSF56935">
    <property type="entry name" value="Porins"/>
    <property type="match status" value="1"/>
</dbReference>
<keyword evidence="1" id="KW-1134">Transmembrane beta strand</keyword>
<dbReference type="Pfam" id="PF13715">
    <property type="entry name" value="CarbopepD_reg_2"/>
    <property type="match status" value="1"/>
</dbReference>
<reference evidence="3 4" key="1">
    <citation type="submission" date="2023-12" db="EMBL/GenBank/DDBJ databases">
        <title>Genome sequencing and assembly of bacterial species from a model synthetic community.</title>
        <authorList>
            <person name="Hogle S.L."/>
        </authorList>
    </citation>
    <scope>NUCLEOTIDE SEQUENCE [LARGE SCALE GENOMIC DNA]</scope>
    <source>
        <strain evidence="3 4">HAMBI_3031</strain>
    </source>
</reference>
<evidence type="ECO:0000313" key="4">
    <source>
        <dbReference type="Proteomes" id="UP001325680"/>
    </source>
</evidence>
<keyword evidence="3" id="KW-0675">Receptor</keyword>
<accession>A0ABZ0W5M8</accession>
<gene>
    <name evidence="3" type="ORF">U0035_00365</name>
</gene>
<dbReference type="InterPro" id="IPR023997">
    <property type="entry name" value="TonB-dep_OMP_SusC/RagA_CS"/>
</dbReference>
<dbReference type="Pfam" id="PF07715">
    <property type="entry name" value="Plug"/>
    <property type="match status" value="1"/>
</dbReference>
<keyword evidence="4" id="KW-1185">Reference proteome</keyword>
<dbReference type="Gene3D" id="2.170.130.10">
    <property type="entry name" value="TonB-dependent receptor, plug domain"/>
    <property type="match status" value="1"/>
</dbReference>
<dbReference type="InterPro" id="IPR037066">
    <property type="entry name" value="Plug_dom_sf"/>
</dbReference>
<dbReference type="InterPro" id="IPR039426">
    <property type="entry name" value="TonB-dep_rcpt-like"/>
</dbReference>
<comment type="similarity">
    <text evidence="1">Belongs to the TonB-dependent receptor family.</text>
</comment>
<protein>
    <submittedName>
        <fullName evidence="3">TonB-dependent receptor</fullName>
    </submittedName>
</protein>
<evidence type="ECO:0000259" key="2">
    <source>
        <dbReference type="Pfam" id="PF07715"/>
    </source>
</evidence>
<keyword evidence="1" id="KW-0813">Transport</keyword>
<dbReference type="PROSITE" id="PS52016">
    <property type="entry name" value="TONB_DEPENDENT_REC_3"/>
    <property type="match status" value="1"/>
</dbReference>
<dbReference type="Proteomes" id="UP001325680">
    <property type="component" value="Chromosome"/>
</dbReference>
<dbReference type="RefSeq" id="WP_245957740.1">
    <property type="nucleotide sequence ID" value="NZ_CP139960.1"/>
</dbReference>
<dbReference type="SUPFAM" id="SSF49464">
    <property type="entry name" value="Carboxypeptidase regulatory domain-like"/>
    <property type="match status" value="1"/>
</dbReference>
<sequence length="1063" mass="119762">MKKRCLQSGSGRALLLMCPGWTKLFLLFIMALSIESLHANEPAPGFVNVWLQLQVSGKVMSDEGNDLAGVNILEKGTGNGVVTDSSGAFIITVKDEKAVLVFSAVGFVTQEVVVKDNSAKSIVLVREQSNMDEVVIVGFGKQKRSDMVGSVTSINAEEFKKNPSSNLTTALAGRVAGIIAYQRSGEPGQDNADFFIRGVTTFGYKVDPLILIDNMEVTTTQLARLTPDDIASFSIMKDATATAVYGARGANGVILVTTKQGREGKAVLSLRAENSISTPTTDVELADPVTFMKQYNEAVYTRTPLGQLNPNTVLYSDEKIMNTELGVNPYVYPANDWRKMMFKDYAMNQRMNINISGGGGVAQYFVSGTFNKDNGVLKTDQRNNFNNNIDLKSYSLRSNVNIKVNKTTGLVVRLSGNFDDYTGPIYGGAAMYERVVRSNPVLFPAYFPQDEQTQYIKHIMYGNFGNGDYRNPYADMTRGFRDYSTSTMAAQLELKHDFSYVTEGLSFEAMMNTNRYAYFDVLRSYNPFYYTLNGYDKFTDTYGISNLNPATATEYLSYEPGDKVVNSTFYMQSMLNYKRTFNEKHGLSGLVVFMMREYLNANASDLQLSLPFRNLGVSGRGTYSYDNKYFLEFNFGYNGSERFHKSKRFGFFPSAGMAWTVSNEKFFEPIKDVVTSLRLRATYGYVGNDAIGSPQDRFFFLSNVNMNDAARRAIFGRDQTWSANGISLSRYANEDITWETAAKQNYAIELGLFNKINIQADFFYEYRNNILMTRSYVPVTMGLSAPIRANVGEASSQGVDISLDYKHNWNSWWLTARGNFTYATNKYRKFEEPQYTEPYRYKVGNSINQWYGYIAEKLFVDDYEAYNSPAQPFGEYRGGDIKYLDVNRDGRISEADIVPIGNPVVPEIVYGFGFSLGYKSFDCSAFFQGLTNESFWIDVAKTYPFVDQTQLLGAYANSHWSEDNQDVYALWPRLSTTIINNNTQTSTWFMRDGTFLRLKQAELGYTLPAKLQSKIKTTNFRIFVNGSNLLTFSRFKLWDVEMAGNGLGYPVQRVFNIGLNVNF</sequence>
<dbReference type="NCBIfam" id="TIGR04056">
    <property type="entry name" value="OMP_RagA_SusC"/>
    <property type="match status" value="1"/>
</dbReference>